<organism evidence="2 3">
    <name type="scientific">Rhodoferax lacus</name>
    <dbReference type="NCBI Taxonomy" id="2184758"/>
    <lineage>
        <taxon>Bacteria</taxon>
        <taxon>Pseudomonadati</taxon>
        <taxon>Pseudomonadota</taxon>
        <taxon>Betaproteobacteria</taxon>
        <taxon>Burkholderiales</taxon>
        <taxon>Comamonadaceae</taxon>
        <taxon>Rhodoferax</taxon>
    </lineage>
</organism>
<dbReference type="Proteomes" id="UP000260665">
    <property type="component" value="Unassembled WGS sequence"/>
</dbReference>
<dbReference type="InterPro" id="IPR006059">
    <property type="entry name" value="SBP"/>
</dbReference>
<dbReference type="EMBL" id="QFZK01000003">
    <property type="protein sequence ID" value="RFO97537.1"/>
    <property type="molecule type" value="Genomic_DNA"/>
</dbReference>
<comment type="caution">
    <text evidence="2">The sequence shown here is derived from an EMBL/GenBank/DDBJ whole genome shotgun (WGS) entry which is preliminary data.</text>
</comment>
<keyword evidence="1" id="KW-0732">Signal</keyword>
<protein>
    <submittedName>
        <fullName evidence="2">ABC transporter substrate-binding protein</fullName>
    </submittedName>
</protein>
<reference evidence="2 3" key="1">
    <citation type="submission" date="2018-05" db="EMBL/GenBank/DDBJ databases">
        <title>Rhodoferax soyangensis sp.nov., isolated from an oligotrophic freshwater lake.</title>
        <authorList>
            <person name="Park M."/>
        </authorList>
    </citation>
    <scope>NUCLEOTIDE SEQUENCE [LARGE SCALE GENOMIC DNA]</scope>
    <source>
        <strain evidence="2 3">IMCC26218</strain>
    </source>
</reference>
<accession>A0A3E1RDU0</accession>
<dbReference type="OrthoDB" id="3239593at2"/>
<dbReference type="Pfam" id="PF13416">
    <property type="entry name" value="SBP_bac_8"/>
    <property type="match status" value="1"/>
</dbReference>
<dbReference type="Gene3D" id="3.40.190.10">
    <property type="entry name" value="Periplasmic binding protein-like II"/>
    <property type="match status" value="2"/>
</dbReference>
<dbReference type="PANTHER" id="PTHR42779">
    <property type="entry name" value="PROTEIN YNJB"/>
    <property type="match status" value="1"/>
</dbReference>
<dbReference type="PIRSF" id="PIRSF029172">
    <property type="entry name" value="UCP029172_ABC_sbc_YnjB"/>
    <property type="match status" value="1"/>
</dbReference>
<dbReference type="NCBIfam" id="NF008633">
    <property type="entry name" value="PRK11622.1"/>
    <property type="match status" value="1"/>
</dbReference>
<gene>
    <name evidence="2" type="ORF">DIC66_06610</name>
</gene>
<sequence length="408" mass="44162">MNTTPTTLTRRSALTLLGGSVAAGLSTASVAADANRASWATLAKEARGQTVYFNAWAGSDTINAYIRWAAQQVQERFGVRVEHVKVSDAADVVKRVRSEKAAGKQDGTVDLVWINGENFLAMKREGLLYGPFTDRLPNFALVDTRGKPTTTLDFAEPVAGMEAPWGMAQLTFLVDSALTPKPPQNITELLAFARANPGRVTYPRPPDFHGTTFLKQLLLDLNSARDAFYKPVTPEAFARASASLWAYLDSLHPQLWRAGKQFANNAATTRQMLADGELRWALTFNPNDAANEIAAGRMQASVMSYQFPGGTIGNTHFVAIPVNASAKQGALVLANFLLSAEAQARKADISVWGDPTVLAVPRLSAQDQKLFVGKTVAGQVHNAAPAIPEPHGSWMAPLEKEWLDRYGA</sequence>
<proteinExistence type="predicted"/>
<feature type="chain" id="PRO_5017695940" evidence="1">
    <location>
        <begin position="32"/>
        <end position="408"/>
    </location>
</feature>
<dbReference type="PANTHER" id="PTHR42779:SF1">
    <property type="entry name" value="PROTEIN YNJB"/>
    <property type="match status" value="1"/>
</dbReference>
<feature type="signal peptide" evidence="1">
    <location>
        <begin position="1"/>
        <end position="31"/>
    </location>
</feature>
<keyword evidence="3" id="KW-1185">Reference proteome</keyword>
<dbReference type="SUPFAM" id="SSF53850">
    <property type="entry name" value="Periplasmic binding protein-like II"/>
    <property type="match status" value="1"/>
</dbReference>
<dbReference type="AlphaFoldDB" id="A0A3E1RDU0"/>
<dbReference type="PROSITE" id="PS51318">
    <property type="entry name" value="TAT"/>
    <property type="match status" value="1"/>
</dbReference>
<evidence type="ECO:0000313" key="3">
    <source>
        <dbReference type="Proteomes" id="UP000260665"/>
    </source>
</evidence>
<evidence type="ECO:0000256" key="1">
    <source>
        <dbReference type="SAM" id="SignalP"/>
    </source>
</evidence>
<dbReference type="RefSeq" id="WP_117175306.1">
    <property type="nucleotide sequence ID" value="NZ_QFZK01000003.1"/>
</dbReference>
<evidence type="ECO:0000313" key="2">
    <source>
        <dbReference type="EMBL" id="RFO97537.1"/>
    </source>
</evidence>
<dbReference type="InterPro" id="IPR006311">
    <property type="entry name" value="TAT_signal"/>
</dbReference>
<name>A0A3E1RDU0_9BURK</name>
<dbReference type="InterPro" id="IPR027020">
    <property type="entry name" value="YnjB"/>
</dbReference>